<dbReference type="RefSeq" id="WP_246257179.1">
    <property type="nucleotide sequence ID" value="NZ_CADIKM010000006.1"/>
</dbReference>
<dbReference type="CDD" id="cd06529">
    <property type="entry name" value="S24_LexA-like"/>
    <property type="match status" value="1"/>
</dbReference>
<protein>
    <submittedName>
        <fullName evidence="6">HTH-type transcriptional regulator PrtR</fullName>
    </submittedName>
</protein>
<evidence type="ECO:0000313" key="7">
    <source>
        <dbReference type="Proteomes" id="UP000494115"/>
    </source>
</evidence>
<feature type="region of interest" description="Disordered" evidence="4">
    <location>
        <begin position="25"/>
        <end position="44"/>
    </location>
</feature>
<dbReference type="Proteomes" id="UP000494115">
    <property type="component" value="Unassembled WGS sequence"/>
</dbReference>
<feature type="compositionally biased region" description="Basic and acidic residues" evidence="4">
    <location>
        <begin position="95"/>
        <end position="106"/>
    </location>
</feature>
<dbReference type="PANTHER" id="PTHR40661:SF3">
    <property type="entry name" value="FELS-1 PROPHAGE TRANSCRIPTIONAL REGULATOR"/>
    <property type="match status" value="1"/>
</dbReference>
<dbReference type="GO" id="GO:0003677">
    <property type="term" value="F:DNA binding"/>
    <property type="evidence" value="ECO:0007669"/>
    <property type="project" value="UniProtKB-KW"/>
</dbReference>
<dbReference type="AlphaFoldDB" id="A0A6S7B3R8"/>
<evidence type="ECO:0000256" key="2">
    <source>
        <dbReference type="ARBA" id="ARBA00023125"/>
    </source>
</evidence>
<dbReference type="InterPro" id="IPR001387">
    <property type="entry name" value="Cro/C1-type_HTH"/>
</dbReference>
<dbReference type="SUPFAM" id="SSF51306">
    <property type="entry name" value="LexA/Signal peptidase"/>
    <property type="match status" value="1"/>
</dbReference>
<dbReference type="SUPFAM" id="SSF47413">
    <property type="entry name" value="lambda repressor-like DNA-binding domains"/>
    <property type="match status" value="1"/>
</dbReference>
<dbReference type="PANTHER" id="PTHR40661">
    <property type="match status" value="1"/>
</dbReference>
<dbReference type="CDD" id="cd00093">
    <property type="entry name" value="HTH_XRE"/>
    <property type="match status" value="1"/>
</dbReference>
<proteinExistence type="predicted"/>
<name>A0A6S7B3R8_9BURK</name>
<evidence type="ECO:0000256" key="1">
    <source>
        <dbReference type="ARBA" id="ARBA00023015"/>
    </source>
</evidence>
<evidence type="ECO:0000256" key="3">
    <source>
        <dbReference type="ARBA" id="ARBA00023163"/>
    </source>
</evidence>
<feature type="region of interest" description="Disordered" evidence="4">
    <location>
        <begin position="95"/>
        <end position="117"/>
    </location>
</feature>
<keyword evidence="1" id="KW-0805">Transcription regulation</keyword>
<sequence>MPASPLTEARIADAKRLREAFAKWQKDRRKLGEPSSQEAAGETIGFSQSTMSQYLLAKIPLNPEAVAKFAALLGCSGRDISPELAGQIRSLDKKLSAPEDRKHGSAPDDPPSTGQNADVIKRLLPNDKGNVVAWENEGDLPHDPERVWIDRYDYHFSAGSGVIQWEVREKKALPFDAGFFKAIGSKPKDCKLVVVRGDSMEPFLFNRDMMMIDSSRTAIKEGHIYAIHFEDEALVKLIFKQAGGGLLLRSYNSAKYPDKIIGPDQSEFVTIAGELIYRSGSGPAGGN</sequence>
<dbReference type="PROSITE" id="PS50943">
    <property type="entry name" value="HTH_CROC1"/>
    <property type="match status" value="1"/>
</dbReference>
<evidence type="ECO:0000259" key="5">
    <source>
        <dbReference type="PROSITE" id="PS50943"/>
    </source>
</evidence>
<organism evidence="6 7">
    <name type="scientific">Pararobbsia alpina</name>
    <dbReference type="NCBI Taxonomy" id="621374"/>
    <lineage>
        <taxon>Bacteria</taxon>
        <taxon>Pseudomonadati</taxon>
        <taxon>Pseudomonadota</taxon>
        <taxon>Betaproteobacteria</taxon>
        <taxon>Burkholderiales</taxon>
        <taxon>Burkholderiaceae</taxon>
        <taxon>Pararobbsia</taxon>
    </lineage>
</organism>
<gene>
    <name evidence="6" type="primary">prtR</name>
    <name evidence="6" type="ORF">LMG28138_01829</name>
</gene>
<dbReference type="InterPro" id="IPR010982">
    <property type="entry name" value="Lambda_DNA-bd_dom_sf"/>
</dbReference>
<keyword evidence="2" id="KW-0238">DNA-binding</keyword>
<dbReference type="Gene3D" id="1.10.260.40">
    <property type="entry name" value="lambda repressor-like DNA-binding domains"/>
    <property type="match status" value="1"/>
</dbReference>
<dbReference type="InterPro" id="IPR036286">
    <property type="entry name" value="LexA/Signal_pep-like_sf"/>
</dbReference>
<feature type="domain" description="HTH cro/C1-type" evidence="5">
    <location>
        <begin position="36"/>
        <end position="80"/>
    </location>
</feature>
<dbReference type="EMBL" id="CADIKM010000006">
    <property type="protein sequence ID" value="CAB3784537.1"/>
    <property type="molecule type" value="Genomic_DNA"/>
</dbReference>
<evidence type="ECO:0000313" key="6">
    <source>
        <dbReference type="EMBL" id="CAB3784537.1"/>
    </source>
</evidence>
<dbReference type="InterPro" id="IPR015927">
    <property type="entry name" value="Peptidase_S24_S26A/B/C"/>
</dbReference>
<accession>A0A6S7B3R8</accession>
<keyword evidence="7" id="KW-1185">Reference proteome</keyword>
<evidence type="ECO:0000256" key="4">
    <source>
        <dbReference type="SAM" id="MobiDB-lite"/>
    </source>
</evidence>
<keyword evidence="3" id="KW-0804">Transcription</keyword>
<dbReference type="InterPro" id="IPR039418">
    <property type="entry name" value="LexA-like"/>
</dbReference>
<dbReference type="Gene3D" id="2.10.109.10">
    <property type="entry name" value="Umud Fragment, subunit A"/>
    <property type="match status" value="1"/>
</dbReference>
<reference evidence="6 7" key="1">
    <citation type="submission" date="2020-04" db="EMBL/GenBank/DDBJ databases">
        <authorList>
            <person name="De Canck E."/>
        </authorList>
    </citation>
    <scope>NUCLEOTIDE SEQUENCE [LARGE SCALE GENOMIC DNA]</scope>
    <source>
        <strain evidence="6 7">LMG 28138</strain>
    </source>
</reference>
<dbReference type="Pfam" id="PF00717">
    <property type="entry name" value="Peptidase_S24"/>
    <property type="match status" value="1"/>
</dbReference>